<accession>A0ACD5XJP8</accession>
<keyword evidence="2" id="KW-1185">Reference proteome</keyword>
<evidence type="ECO:0000313" key="2">
    <source>
        <dbReference type="Proteomes" id="UP001732700"/>
    </source>
</evidence>
<proteinExistence type="predicted"/>
<dbReference type="EnsemblPlants" id="AVESA.00010b.r2.5AG0835950.1">
    <property type="protein sequence ID" value="AVESA.00010b.r2.5AG0835950.1.CDS"/>
    <property type="gene ID" value="AVESA.00010b.r2.5AG0835950"/>
</dbReference>
<reference evidence="1" key="2">
    <citation type="submission" date="2025-09" db="UniProtKB">
        <authorList>
            <consortium name="EnsemblPlants"/>
        </authorList>
    </citation>
    <scope>IDENTIFICATION</scope>
</reference>
<protein>
    <submittedName>
        <fullName evidence="1">Uncharacterized protein</fullName>
    </submittedName>
</protein>
<name>A0ACD5XJP8_AVESA</name>
<dbReference type="Proteomes" id="UP001732700">
    <property type="component" value="Chromosome 5A"/>
</dbReference>
<evidence type="ECO:0000313" key="1">
    <source>
        <dbReference type="EnsemblPlants" id="AVESA.00010b.r2.5AG0835950.1.CDS"/>
    </source>
</evidence>
<sequence>MGKGHSQRKRDAKKRKAEAEAMAAQTSSASAPSANYQRSLLAGASSELASATQLEPAPAPAMSEQDRRNYERFLKFLLKFAVITSYTIYVSYDSMLQHNDVDLIVAICNSHTRTWPLGLDAAVLLHAVTTCSPEDWLLPAARQFLRDENFGDEDGRTTKTCIRFSESFPESVYRLKDSVKYPDLVQSVKIFEGEMYVLAPTAHGRVLLVACMALISENHSNCVSYSGDFTIEDILMIKHKRSPNEIMEILKDPAEAEDTDEATVKDLRKAAEILMPLYKDGDGVYPVYFRRYKNDLEGATKELVAQEWFIRKYLCFHAAIMSSAARRSFELSLYSTREVCEEASKMFDEMVENMVNPSPPWNARNGTIPYTEGIRARRNYLVHGWKHKKVVHLNELELYVANRHGGFLPTLLRTMLEKGIMLTHFESAWSCLNPYCKLEPCSTTNASYEETVT</sequence>
<reference evidence="1" key="1">
    <citation type="submission" date="2021-05" db="EMBL/GenBank/DDBJ databases">
        <authorList>
            <person name="Scholz U."/>
            <person name="Mascher M."/>
            <person name="Fiebig A."/>
        </authorList>
    </citation>
    <scope>NUCLEOTIDE SEQUENCE [LARGE SCALE GENOMIC DNA]</scope>
</reference>
<organism evidence="1 2">
    <name type="scientific">Avena sativa</name>
    <name type="common">Oat</name>
    <dbReference type="NCBI Taxonomy" id="4498"/>
    <lineage>
        <taxon>Eukaryota</taxon>
        <taxon>Viridiplantae</taxon>
        <taxon>Streptophyta</taxon>
        <taxon>Embryophyta</taxon>
        <taxon>Tracheophyta</taxon>
        <taxon>Spermatophyta</taxon>
        <taxon>Magnoliopsida</taxon>
        <taxon>Liliopsida</taxon>
        <taxon>Poales</taxon>
        <taxon>Poaceae</taxon>
        <taxon>BOP clade</taxon>
        <taxon>Pooideae</taxon>
        <taxon>Poodae</taxon>
        <taxon>Poeae</taxon>
        <taxon>Poeae Chloroplast Group 1 (Aveneae type)</taxon>
        <taxon>Aveninae</taxon>
        <taxon>Avena</taxon>
    </lineage>
</organism>